<dbReference type="GO" id="GO:0004375">
    <property type="term" value="F:glycine dehydrogenase (decarboxylating) activity"/>
    <property type="evidence" value="ECO:0007669"/>
    <property type="project" value="UniProtKB-EC"/>
</dbReference>
<evidence type="ECO:0000313" key="10">
    <source>
        <dbReference type="EMBL" id="PVY95312.1"/>
    </source>
</evidence>
<evidence type="ECO:0000313" key="11">
    <source>
        <dbReference type="Proteomes" id="UP000245793"/>
    </source>
</evidence>
<evidence type="ECO:0000256" key="4">
    <source>
        <dbReference type="ARBA" id="ARBA00023002"/>
    </source>
</evidence>
<dbReference type="Proteomes" id="UP000245793">
    <property type="component" value="Unassembled WGS sequence"/>
</dbReference>
<gene>
    <name evidence="6" type="primary">gcvPB</name>
    <name evidence="10" type="ORF">C7381_102201</name>
</gene>
<dbReference type="HAMAP" id="MF_00713">
    <property type="entry name" value="GcvPB"/>
    <property type="match status" value="1"/>
</dbReference>
<dbReference type="Pfam" id="PF02347">
    <property type="entry name" value="GDC-P"/>
    <property type="match status" value="1"/>
</dbReference>
<dbReference type="Pfam" id="PF21478">
    <property type="entry name" value="GcvP2_C"/>
    <property type="match status" value="1"/>
</dbReference>
<dbReference type="InterPro" id="IPR015421">
    <property type="entry name" value="PyrdxlP-dep_Trfase_major"/>
</dbReference>
<comment type="subunit">
    <text evidence="6">The glycine cleavage system is composed of four proteins: P, T, L and H. In this organism, the P 'protein' is a heterodimer of two subunits.</text>
</comment>
<dbReference type="GO" id="GO:0019464">
    <property type="term" value="P:glycine decarboxylation via glycine cleavage system"/>
    <property type="evidence" value="ECO:0007669"/>
    <property type="project" value="UniProtKB-UniRule"/>
</dbReference>
<dbReference type="PANTHER" id="PTHR11773:SF1">
    <property type="entry name" value="GLYCINE DEHYDROGENASE (DECARBOXYLATING), MITOCHONDRIAL"/>
    <property type="match status" value="1"/>
</dbReference>
<dbReference type="RefSeq" id="WP_034544862.1">
    <property type="nucleotide sequence ID" value="NZ_CP096650.1"/>
</dbReference>
<evidence type="ECO:0000256" key="6">
    <source>
        <dbReference type="HAMAP-Rule" id="MF_00713"/>
    </source>
</evidence>
<dbReference type="SUPFAM" id="SSF53383">
    <property type="entry name" value="PLP-dependent transferases"/>
    <property type="match status" value="1"/>
</dbReference>
<dbReference type="EC" id="1.4.4.2" evidence="6"/>
<dbReference type="InterPro" id="IPR023012">
    <property type="entry name" value="GcvPB"/>
</dbReference>
<dbReference type="InterPro" id="IPR020581">
    <property type="entry name" value="GDC_P"/>
</dbReference>
<dbReference type="GO" id="GO:0016594">
    <property type="term" value="F:glycine binding"/>
    <property type="evidence" value="ECO:0007669"/>
    <property type="project" value="TreeGrafter"/>
</dbReference>
<reference evidence="10 11" key="1">
    <citation type="submission" date="2018-04" db="EMBL/GenBank/DDBJ databases">
        <title>Genomic Encyclopedia of Type Strains, Phase IV (KMG-IV): sequencing the most valuable type-strain genomes for metagenomic binning, comparative biology and taxonomic classification.</title>
        <authorList>
            <person name="Goeker M."/>
        </authorList>
    </citation>
    <scope>NUCLEOTIDE SEQUENCE [LARGE SCALE GENOMIC DNA]</scope>
    <source>
        <strain evidence="10 11">DSM 20705</strain>
    </source>
</reference>
<comment type="caution">
    <text evidence="10">The sequence shown here is derived from an EMBL/GenBank/DDBJ whole genome shotgun (WGS) entry which is preliminary data.</text>
</comment>
<evidence type="ECO:0000259" key="9">
    <source>
        <dbReference type="Pfam" id="PF21478"/>
    </source>
</evidence>
<proteinExistence type="inferred from homology"/>
<dbReference type="InterPro" id="IPR049315">
    <property type="entry name" value="GDC-P_N"/>
</dbReference>
<feature type="domain" description="Glycine cleavage system P-protein N-terminal" evidence="8">
    <location>
        <begin position="33"/>
        <end position="302"/>
    </location>
</feature>
<dbReference type="Gene3D" id="3.40.640.10">
    <property type="entry name" value="Type I PLP-dependent aspartate aminotransferase-like (Major domain)"/>
    <property type="match status" value="1"/>
</dbReference>
<name>A0A2U1E634_9FIRM</name>
<evidence type="ECO:0000256" key="5">
    <source>
        <dbReference type="ARBA" id="ARBA00049026"/>
    </source>
</evidence>
<dbReference type="InterPro" id="IPR049316">
    <property type="entry name" value="GDC-P_C"/>
</dbReference>
<comment type="catalytic activity">
    <reaction evidence="5 6">
        <text>N(6)-[(R)-lipoyl]-L-lysyl-[glycine-cleavage complex H protein] + glycine + H(+) = N(6)-[(R)-S(8)-aminomethyldihydrolipoyl]-L-lysyl-[glycine-cleavage complex H protein] + CO2</text>
        <dbReference type="Rhea" id="RHEA:24304"/>
        <dbReference type="Rhea" id="RHEA-COMP:10494"/>
        <dbReference type="Rhea" id="RHEA-COMP:10495"/>
        <dbReference type="ChEBI" id="CHEBI:15378"/>
        <dbReference type="ChEBI" id="CHEBI:16526"/>
        <dbReference type="ChEBI" id="CHEBI:57305"/>
        <dbReference type="ChEBI" id="CHEBI:83099"/>
        <dbReference type="ChEBI" id="CHEBI:83143"/>
        <dbReference type="EC" id="1.4.4.2"/>
    </reaction>
</comment>
<feature type="domain" description="Glycine dehydrogenase C-terminal" evidence="9">
    <location>
        <begin position="352"/>
        <end position="454"/>
    </location>
</feature>
<keyword evidence="3 6" id="KW-0663">Pyridoxal phosphate</keyword>
<evidence type="ECO:0000256" key="1">
    <source>
        <dbReference type="ARBA" id="ARBA00001933"/>
    </source>
</evidence>
<dbReference type="InterPro" id="IPR015424">
    <property type="entry name" value="PyrdxlP-dep_Trfase"/>
</dbReference>
<feature type="modified residue" description="N6-(pyridoxal phosphate)lysine" evidence="6">
    <location>
        <position position="273"/>
    </location>
</feature>
<dbReference type="AlphaFoldDB" id="A0A2U1E634"/>
<evidence type="ECO:0000256" key="3">
    <source>
        <dbReference type="ARBA" id="ARBA00022898"/>
    </source>
</evidence>
<evidence type="ECO:0000256" key="2">
    <source>
        <dbReference type="ARBA" id="ARBA00003788"/>
    </source>
</evidence>
<accession>A0A2U1E634</accession>
<dbReference type="PANTHER" id="PTHR11773">
    <property type="entry name" value="GLYCINE DEHYDROGENASE, DECARBOXYLATING"/>
    <property type="match status" value="1"/>
</dbReference>
<dbReference type="CDD" id="cd00613">
    <property type="entry name" value="GDC-P"/>
    <property type="match status" value="1"/>
</dbReference>
<dbReference type="EMBL" id="QEKV01000002">
    <property type="protein sequence ID" value="PVY95312.1"/>
    <property type="molecule type" value="Genomic_DNA"/>
</dbReference>
<comment type="function">
    <text evidence="2 6">The glycine cleavage system catalyzes the degradation of glycine. The P protein binds the alpha-amino group of glycine through its pyridoxal phosphate cofactor; CO(2) is released and the remaining methylamine moiety is then transferred to the lipoamide cofactor of the H protein.</text>
</comment>
<dbReference type="GO" id="GO:0030170">
    <property type="term" value="F:pyridoxal phosphate binding"/>
    <property type="evidence" value="ECO:0007669"/>
    <property type="project" value="TreeGrafter"/>
</dbReference>
<comment type="cofactor">
    <cofactor evidence="1 6">
        <name>pyridoxal 5'-phosphate</name>
        <dbReference type="ChEBI" id="CHEBI:597326"/>
    </cofactor>
</comment>
<dbReference type="Gene3D" id="6.20.440.10">
    <property type="match status" value="1"/>
</dbReference>
<dbReference type="InterPro" id="IPR015422">
    <property type="entry name" value="PyrdxlP-dep_Trfase_small"/>
</dbReference>
<dbReference type="FunFam" id="3.40.640.10:FF:000034">
    <property type="entry name" value="Probable glycine dehydrogenase (decarboxylating) subunit 2"/>
    <property type="match status" value="1"/>
</dbReference>
<keyword evidence="11" id="KW-1185">Reference proteome</keyword>
<dbReference type="GO" id="GO:0005960">
    <property type="term" value="C:glycine cleavage complex"/>
    <property type="evidence" value="ECO:0007669"/>
    <property type="project" value="TreeGrafter"/>
</dbReference>
<dbReference type="NCBIfam" id="NF003346">
    <property type="entry name" value="PRK04366.1"/>
    <property type="match status" value="1"/>
</dbReference>
<sequence>MFRKYDKLIFEVSTPGRKGYNLPPLDVEETDLKSAIPEKYLADSCPNLPEVSEVDVIRHFTNLSNKNYGVDTGLYPLGSCTMKYNPRINEEMAALPGFAGIHPYQDEDEVQGALELMYNLQEQLKEIAGMDAVTLQPGAGAHGELTGIKIIKAYHEKNGDTKRNKVIVPDSAHGTNPATSAVSGLIPVEVPSDENGLVDLDALRAAVGDDTAGLMLTNPNTLGIFDQHIKEITGIIHEAGGLCYYDGANANAILGHCRPGKMGFDVIHFNVHKTFSTPHGGGGPGAGPVGVKKELEEFLPVPVIEKDGDKFHLNYDKEYSIGKMKNFYGHFAVLVRTYSYILSMGSDGLKQASERAVLNANYLFHLVKDYYNVPVDTLYKHEFVLGGLKDYEKSGVTTLDVAKGLIDRGFHPPTVYFPLIVNEALMVEPTETESKESLEEFAAALIDIAKTAKENPESLKKSPLTTDVSRPDETLAARKPIVRYEKEAE</sequence>
<evidence type="ECO:0000256" key="7">
    <source>
        <dbReference type="SAM" id="MobiDB-lite"/>
    </source>
</evidence>
<dbReference type="FunFam" id="3.90.1150.10:FF:000014">
    <property type="entry name" value="Probable glycine dehydrogenase (decarboxylating) subunit 2"/>
    <property type="match status" value="1"/>
</dbReference>
<feature type="compositionally biased region" description="Basic and acidic residues" evidence="7">
    <location>
        <begin position="469"/>
        <end position="489"/>
    </location>
</feature>
<evidence type="ECO:0000259" key="8">
    <source>
        <dbReference type="Pfam" id="PF02347"/>
    </source>
</evidence>
<comment type="similarity">
    <text evidence="6">Belongs to the GcvP family. C-terminal subunit subfamily.</text>
</comment>
<feature type="region of interest" description="Disordered" evidence="7">
    <location>
        <begin position="454"/>
        <end position="489"/>
    </location>
</feature>
<organism evidence="10 11">
    <name type="scientific">Ezakiella coagulans</name>
    <dbReference type="NCBI Taxonomy" id="46507"/>
    <lineage>
        <taxon>Bacteria</taxon>
        <taxon>Bacillati</taxon>
        <taxon>Bacillota</taxon>
        <taxon>Tissierellia</taxon>
        <taxon>Ezakiella</taxon>
    </lineage>
</organism>
<dbReference type="GO" id="GO:0005829">
    <property type="term" value="C:cytosol"/>
    <property type="evidence" value="ECO:0007669"/>
    <property type="project" value="TreeGrafter"/>
</dbReference>
<dbReference type="Gene3D" id="3.90.1150.10">
    <property type="entry name" value="Aspartate Aminotransferase, domain 1"/>
    <property type="match status" value="1"/>
</dbReference>
<protein>
    <recommendedName>
        <fullName evidence="6">Probable glycine dehydrogenase (decarboxylating) subunit 2</fullName>
        <ecNumber evidence="6">1.4.4.2</ecNumber>
    </recommendedName>
    <alternativeName>
        <fullName evidence="6">Glycine cleavage system P-protein subunit 2</fullName>
    </alternativeName>
    <alternativeName>
        <fullName evidence="6">Glycine decarboxylase subunit 2</fullName>
    </alternativeName>
    <alternativeName>
        <fullName evidence="6">Glycine dehydrogenase (aminomethyl-transferring) subunit 2</fullName>
    </alternativeName>
</protein>
<keyword evidence="4 6" id="KW-0560">Oxidoreductase</keyword>